<dbReference type="PANTHER" id="PTHR12526">
    <property type="entry name" value="GLYCOSYLTRANSFERASE"/>
    <property type="match status" value="1"/>
</dbReference>
<dbReference type="STRING" id="931089.CDES_12845"/>
<comment type="similarity">
    <text evidence="1">Belongs to the glycosyltransferase group 1 family. Glycosyltransferase 4 subfamily.</text>
</comment>
<dbReference type="Proteomes" id="UP000068067">
    <property type="component" value="Chromosome"/>
</dbReference>
<dbReference type="EMBL" id="CP009220">
    <property type="protein sequence ID" value="ALC06913.1"/>
    <property type="molecule type" value="Genomic_DNA"/>
</dbReference>
<dbReference type="Gene3D" id="3.40.50.2000">
    <property type="entry name" value="Glycogen Phosphorylase B"/>
    <property type="match status" value="2"/>
</dbReference>
<proteinExistence type="inferred from homology"/>
<organism evidence="5 6">
    <name type="scientific">Corynebacterium deserti GIMN1.010</name>
    <dbReference type="NCBI Taxonomy" id="931089"/>
    <lineage>
        <taxon>Bacteria</taxon>
        <taxon>Bacillati</taxon>
        <taxon>Actinomycetota</taxon>
        <taxon>Actinomycetes</taxon>
        <taxon>Mycobacteriales</taxon>
        <taxon>Corynebacteriaceae</taxon>
        <taxon>Corynebacterium</taxon>
    </lineage>
</organism>
<keyword evidence="3" id="KW-0808">Transferase</keyword>
<evidence type="ECO:0000256" key="3">
    <source>
        <dbReference type="ARBA" id="ARBA00022679"/>
    </source>
</evidence>
<evidence type="ECO:0000313" key="5">
    <source>
        <dbReference type="EMBL" id="ALC06913.1"/>
    </source>
</evidence>
<gene>
    <name evidence="5" type="ORF">CDES_12845</name>
</gene>
<evidence type="ECO:0000313" key="6">
    <source>
        <dbReference type="Proteomes" id="UP000068067"/>
    </source>
</evidence>
<keyword evidence="2" id="KW-0328">Glycosyltransferase</keyword>
<protein>
    <recommendedName>
        <fullName evidence="4">Glycosyl transferase family 1 domain-containing protein</fullName>
    </recommendedName>
</protein>
<sequence length="305" mass="33335">MALGRVGVGTFSKVDVVVDTQNGIPFFGKFFSGKPTILLTHHCHREQWPVVGPVLARVGWFIESRVAPRAYRNNPYVTVSEPSAQELLDLGVDKQRLHIVRNGLDPVPAHIPSLDSEGQHVVTLSRLVPHKQIEHAMDVVAALDGVVLDVVGSGWWHEQLVDYARTLGVSDRVIFHGQVAEDHKHALLERADIHLMPSRKEGWGLAVMEAAQHGVPTIGYRSSGGLRDSIKDGETGVLVETKAQLIAATRNLLIDASLRSSLGTNARLRAQNYSWETAGAQFEQLLLELAGSDLAGSDQQTQGQH</sequence>
<evidence type="ECO:0000256" key="2">
    <source>
        <dbReference type="ARBA" id="ARBA00022676"/>
    </source>
</evidence>
<accession>A0A0M3QA93</accession>
<keyword evidence="6" id="KW-1185">Reference proteome</keyword>
<dbReference type="GO" id="GO:0016757">
    <property type="term" value="F:glycosyltransferase activity"/>
    <property type="evidence" value="ECO:0007669"/>
    <property type="project" value="UniProtKB-KW"/>
</dbReference>
<evidence type="ECO:0000259" key="4">
    <source>
        <dbReference type="Pfam" id="PF00534"/>
    </source>
</evidence>
<dbReference type="PANTHER" id="PTHR12526:SF640">
    <property type="entry name" value="COLANIC ACID BIOSYNTHESIS GLYCOSYLTRANSFERASE WCAL-RELATED"/>
    <property type="match status" value="1"/>
</dbReference>
<dbReference type="SUPFAM" id="SSF53756">
    <property type="entry name" value="UDP-Glycosyltransferase/glycogen phosphorylase"/>
    <property type="match status" value="1"/>
</dbReference>
<dbReference type="CDD" id="cd03801">
    <property type="entry name" value="GT4_PimA-like"/>
    <property type="match status" value="1"/>
</dbReference>
<name>A0A0M3QA93_9CORY</name>
<dbReference type="AlphaFoldDB" id="A0A0M3QA93"/>
<evidence type="ECO:0000256" key="1">
    <source>
        <dbReference type="ARBA" id="ARBA00009481"/>
    </source>
</evidence>
<reference evidence="5 6" key="1">
    <citation type="submission" date="2014-08" db="EMBL/GenBank/DDBJ databases">
        <title>Complete genome sequence of Corynebacterium deserti GIMN1.010 (=DSM 45689), isolated from desert sand in western China.</title>
        <authorList>
            <person name="Ruckert C."/>
            <person name="Albersmeier A."/>
            <person name="Kalinowski J."/>
        </authorList>
    </citation>
    <scope>NUCLEOTIDE SEQUENCE [LARGE SCALE GENOMIC DNA]</scope>
    <source>
        <strain evidence="5 6">GIMN1.010</strain>
    </source>
</reference>
<dbReference type="InterPro" id="IPR001296">
    <property type="entry name" value="Glyco_trans_1"/>
</dbReference>
<dbReference type="PATRIC" id="fig|931089.4.peg.2599"/>
<feature type="domain" description="Glycosyl transferase family 1" evidence="4">
    <location>
        <begin position="116"/>
        <end position="268"/>
    </location>
</feature>
<dbReference type="KEGG" id="cdx:CDES_12845"/>
<dbReference type="Pfam" id="PF00534">
    <property type="entry name" value="Glycos_transf_1"/>
    <property type="match status" value="1"/>
</dbReference>